<feature type="transmembrane region" description="Helical" evidence="1">
    <location>
        <begin position="7"/>
        <end position="29"/>
    </location>
</feature>
<evidence type="ECO:0000256" key="1">
    <source>
        <dbReference type="SAM" id="Phobius"/>
    </source>
</evidence>
<keyword evidence="1" id="KW-0472">Membrane</keyword>
<name>A0A7K1SIF6_9BACT</name>
<organism evidence="2 3">
    <name type="scientific">Spirosoma arboris</name>
    <dbReference type="NCBI Taxonomy" id="2682092"/>
    <lineage>
        <taxon>Bacteria</taxon>
        <taxon>Pseudomonadati</taxon>
        <taxon>Bacteroidota</taxon>
        <taxon>Cytophagia</taxon>
        <taxon>Cytophagales</taxon>
        <taxon>Cytophagaceae</taxon>
        <taxon>Spirosoma</taxon>
    </lineage>
</organism>
<dbReference type="AlphaFoldDB" id="A0A7K1SIF6"/>
<dbReference type="EMBL" id="WPIN01000011">
    <property type="protein sequence ID" value="MVM33582.1"/>
    <property type="molecule type" value="Genomic_DNA"/>
</dbReference>
<dbReference type="RefSeq" id="WP_157588292.1">
    <property type="nucleotide sequence ID" value="NZ_WPIN01000011.1"/>
</dbReference>
<evidence type="ECO:0000313" key="2">
    <source>
        <dbReference type="EMBL" id="MVM33582.1"/>
    </source>
</evidence>
<dbReference type="Proteomes" id="UP000436006">
    <property type="component" value="Unassembled WGS sequence"/>
</dbReference>
<comment type="caution">
    <text evidence="2">The sequence shown here is derived from an EMBL/GenBank/DDBJ whole genome shotgun (WGS) entry which is preliminary data.</text>
</comment>
<proteinExistence type="predicted"/>
<accession>A0A7K1SIF6</accession>
<keyword evidence="1" id="KW-1133">Transmembrane helix</keyword>
<gene>
    <name evidence="2" type="ORF">GO755_26325</name>
</gene>
<sequence>MNKKSTGIVAFGKSAGLISFLVLSAFPWACDDHRIPPDNVTCSCTTYNGDPGRLLPTGTEKRTMYCPSGQANCVCNPLVLGNLRGGIQTFDCLP</sequence>
<keyword evidence="3" id="KW-1185">Reference proteome</keyword>
<keyword evidence="1" id="KW-0812">Transmembrane</keyword>
<reference evidence="2 3" key="1">
    <citation type="submission" date="2019-12" db="EMBL/GenBank/DDBJ databases">
        <title>Spirosoma sp. HMF4905 genome sequencing and assembly.</title>
        <authorList>
            <person name="Kang H."/>
            <person name="Cha I."/>
            <person name="Kim H."/>
            <person name="Joh K."/>
        </authorList>
    </citation>
    <scope>NUCLEOTIDE SEQUENCE [LARGE SCALE GENOMIC DNA]</scope>
    <source>
        <strain evidence="2 3">HMF4905</strain>
    </source>
</reference>
<evidence type="ECO:0000313" key="3">
    <source>
        <dbReference type="Proteomes" id="UP000436006"/>
    </source>
</evidence>
<protein>
    <submittedName>
        <fullName evidence="2">Uncharacterized protein</fullName>
    </submittedName>
</protein>